<keyword evidence="3" id="KW-0472">Membrane</keyword>
<dbReference type="Gene3D" id="3.40.630.190">
    <property type="entry name" value="LCP protein"/>
    <property type="match status" value="1"/>
</dbReference>
<feature type="compositionally biased region" description="Low complexity" evidence="2">
    <location>
        <begin position="458"/>
        <end position="472"/>
    </location>
</feature>
<keyword evidence="3" id="KW-0812">Transmembrane</keyword>
<accession>A0A2V3DXR3</accession>
<dbReference type="OrthoDB" id="3573673at2"/>
<dbReference type="InterPro" id="IPR050922">
    <property type="entry name" value="LytR/CpsA/Psr_CW_biosynth"/>
</dbReference>
<dbReference type="Proteomes" id="UP000246303">
    <property type="component" value="Unassembled WGS sequence"/>
</dbReference>
<feature type="compositionally biased region" description="Polar residues" evidence="2">
    <location>
        <begin position="1"/>
        <end position="17"/>
    </location>
</feature>
<keyword evidence="6" id="KW-1185">Reference proteome</keyword>
<evidence type="ECO:0000313" key="5">
    <source>
        <dbReference type="EMBL" id="PXA69362.1"/>
    </source>
</evidence>
<comment type="similarity">
    <text evidence="1">Belongs to the LytR/CpsA/Psr (LCP) family.</text>
</comment>
<sequence>MSFSSPKVSRPSNSPPTLTDPARFPEPASAPVRSRRAWILLLLTLILPGAAQVVAGNKRLGRLALRCTFTVWALVIAAVLLALLQRETLLNLFTSPVPSLLIIVVLVAVAVGWAYMFLNTLSIIRPGLLAPGMRGMISIAVVVLMVLTSGSLGYGAFLINSGRNAITSIFAAGPNMKPVDGRYNFLLMGGDAGEDRSGRRPDSIMVVSVDAKTGQAATISIPRNFQNARFEPGSPLWDVYPDGYNCGDQCIINFLYTDVTNNHPTLYPGSADPGASAMMDAAGGILGLSIQGYVLVDMAGFSDLIDALGGVTVNVGGWVPISGDDINGTGDHLPPTGWIAPGVQKLDGYHALWFARSRQWVLEYNRSQRQQCIQAAMLAQMDPATIFTKFSALADAGSKVVESDLPAGQLGSFVSLALKSKGHPLARLTIGPPDFDKNFPTYPDFGVLHQRVKQLLNPPASTPKAPTSKAPAPAEPAAPAAPAPEVPAEPAPEAPAAQAPTPAAPSSGPEITAEYLQQLAINGDDLTLGSLLANNGTCSPG</sequence>
<feature type="compositionally biased region" description="Low complexity" evidence="2">
    <location>
        <begin position="494"/>
        <end position="509"/>
    </location>
</feature>
<feature type="transmembrane region" description="Helical" evidence="3">
    <location>
        <begin position="97"/>
        <end position="118"/>
    </location>
</feature>
<feature type="transmembrane region" description="Helical" evidence="3">
    <location>
        <begin position="63"/>
        <end position="85"/>
    </location>
</feature>
<dbReference type="InterPro" id="IPR004474">
    <property type="entry name" value="LytR_CpsA_psr"/>
</dbReference>
<dbReference type="EMBL" id="QHLZ01000001">
    <property type="protein sequence ID" value="PXA69362.1"/>
    <property type="molecule type" value="Genomic_DNA"/>
</dbReference>
<dbReference type="NCBIfam" id="TIGR00350">
    <property type="entry name" value="lytR_cpsA_psr"/>
    <property type="match status" value="1"/>
</dbReference>
<organism evidence="5 6">
    <name type="scientific">Arthrobacter psychrochitiniphilus</name>
    <dbReference type="NCBI Taxonomy" id="291045"/>
    <lineage>
        <taxon>Bacteria</taxon>
        <taxon>Bacillati</taxon>
        <taxon>Actinomycetota</taxon>
        <taxon>Actinomycetes</taxon>
        <taxon>Micrococcales</taxon>
        <taxon>Micrococcaceae</taxon>
        <taxon>Arthrobacter</taxon>
    </lineage>
</organism>
<feature type="region of interest" description="Disordered" evidence="2">
    <location>
        <begin position="457"/>
        <end position="511"/>
    </location>
</feature>
<dbReference type="Pfam" id="PF03816">
    <property type="entry name" value="LytR_cpsA_psr"/>
    <property type="match status" value="1"/>
</dbReference>
<dbReference type="PANTHER" id="PTHR33392:SF6">
    <property type="entry name" value="POLYISOPRENYL-TEICHOIC ACID--PEPTIDOGLYCAN TEICHOIC ACID TRANSFERASE TAGU"/>
    <property type="match status" value="1"/>
</dbReference>
<evidence type="ECO:0000256" key="2">
    <source>
        <dbReference type="SAM" id="MobiDB-lite"/>
    </source>
</evidence>
<evidence type="ECO:0000313" key="6">
    <source>
        <dbReference type="Proteomes" id="UP000246303"/>
    </source>
</evidence>
<feature type="compositionally biased region" description="Pro residues" evidence="2">
    <location>
        <begin position="473"/>
        <end position="493"/>
    </location>
</feature>
<protein>
    <submittedName>
        <fullName evidence="5">Transcriptional regulator</fullName>
    </submittedName>
</protein>
<keyword evidence="3" id="KW-1133">Transmembrane helix</keyword>
<gene>
    <name evidence="5" type="ORF">CVS29_02030</name>
</gene>
<feature type="region of interest" description="Disordered" evidence="2">
    <location>
        <begin position="1"/>
        <end position="28"/>
    </location>
</feature>
<evidence type="ECO:0000259" key="4">
    <source>
        <dbReference type="Pfam" id="PF03816"/>
    </source>
</evidence>
<evidence type="ECO:0000256" key="1">
    <source>
        <dbReference type="ARBA" id="ARBA00006068"/>
    </source>
</evidence>
<feature type="transmembrane region" description="Helical" evidence="3">
    <location>
        <begin position="37"/>
        <end position="56"/>
    </location>
</feature>
<reference evidence="5 6" key="1">
    <citation type="submission" date="2018-05" db="EMBL/GenBank/DDBJ databases">
        <title>Genetic diversity of glacier-inhabiting Cryobacterium bacteria in China and description of Cryobacterium mengkeensis sp. nov. and Arthrobacter glacialis sp. nov.</title>
        <authorList>
            <person name="Liu Q."/>
            <person name="Xin Y.-H."/>
        </authorList>
    </citation>
    <scope>NUCLEOTIDE SEQUENCE [LARGE SCALE GENOMIC DNA]</scope>
    <source>
        <strain evidence="5 6">GP3</strain>
    </source>
</reference>
<dbReference type="PANTHER" id="PTHR33392">
    <property type="entry name" value="POLYISOPRENYL-TEICHOIC ACID--PEPTIDOGLYCAN TEICHOIC ACID TRANSFERASE TAGU"/>
    <property type="match status" value="1"/>
</dbReference>
<dbReference type="RefSeq" id="WP_110104648.1">
    <property type="nucleotide sequence ID" value="NZ_JACBZZ010000001.1"/>
</dbReference>
<comment type="caution">
    <text evidence="5">The sequence shown here is derived from an EMBL/GenBank/DDBJ whole genome shotgun (WGS) entry which is preliminary data.</text>
</comment>
<feature type="domain" description="Cell envelope-related transcriptional attenuator" evidence="4">
    <location>
        <begin position="200"/>
        <end position="381"/>
    </location>
</feature>
<feature type="transmembrane region" description="Helical" evidence="3">
    <location>
        <begin position="139"/>
        <end position="159"/>
    </location>
</feature>
<evidence type="ECO:0000256" key="3">
    <source>
        <dbReference type="SAM" id="Phobius"/>
    </source>
</evidence>
<dbReference type="AlphaFoldDB" id="A0A2V3DXR3"/>
<name>A0A2V3DXR3_9MICC</name>
<proteinExistence type="inferred from homology"/>